<dbReference type="Proteomes" id="UP001239397">
    <property type="component" value="Chromosome"/>
</dbReference>
<evidence type="ECO:0000313" key="3">
    <source>
        <dbReference type="Proteomes" id="UP001239397"/>
    </source>
</evidence>
<keyword evidence="1" id="KW-0812">Transmembrane</keyword>
<gene>
    <name evidence="2" type="ORF">QRX60_04100</name>
</gene>
<sequence>MGEVVQFMLLRFAIIGGGILLLVIVVGIIAVALKKAGRYDQAKRIVEPMVREQLEKRRKRG</sequence>
<keyword evidence="1" id="KW-0472">Membrane</keyword>
<name>A0A9Y2JTH7_9PSEU</name>
<organism evidence="2 3">
    <name type="scientific">Amycolatopsis mongoliensis</name>
    <dbReference type="NCBI Taxonomy" id="715475"/>
    <lineage>
        <taxon>Bacteria</taxon>
        <taxon>Bacillati</taxon>
        <taxon>Actinomycetota</taxon>
        <taxon>Actinomycetes</taxon>
        <taxon>Pseudonocardiales</taxon>
        <taxon>Pseudonocardiaceae</taxon>
        <taxon>Amycolatopsis</taxon>
    </lineage>
</organism>
<evidence type="ECO:0000256" key="1">
    <source>
        <dbReference type="SAM" id="Phobius"/>
    </source>
</evidence>
<evidence type="ECO:0000313" key="2">
    <source>
        <dbReference type="EMBL" id="WIY03057.1"/>
    </source>
</evidence>
<dbReference type="EMBL" id="CP127295">
    <property type="protein sequence ID" value="WIY03057.1"/>
    <property type="molecule type" value="Genomic_DNA"/>
</dbReference>
<proteinExistence type="predicted"/>
<dbReference type="RefSeq" id="WP_285999458.1">
    <property type="nucleotide sequence ID" value="NZ_CP127295.1"/>
</dbReference>
<feature type="transmembrane region" description="Helical" evidence="1">
    <location>
        <begin position="12"/>
        <end position="33"/>
    </location>
</feature>
<keyword evidence="1" id="KW-1133">Transmembrane helix</keyword>
<dbReference type="AlphaFoldDB" id="A0A9Y2JTH7"/>
<protein>
    <submittedName>
        <fullName evidence="2">Uncharacterized protein</fullName>
    </submittedName>
</protein>
<accession>A0A9Y2JTH7</accession>
<dbReference type="KEGG" id="amog:QRX60_04100"/>
<keyword evidence="3" id="KW-1185">Reference proteome</keyword>
<reference evidence="2 3" key="1">
    <citation type="submission" date="2023-06" db="EMBL/GenBank/DDBJ databases">
        <authorList>
            <person name="Oyuntsetseg B."/>
            <person name="Kim S.B."/>
        </authorList>
    </citation>
    <scope>NUCLEOTIDE SEQUENCE [LARGE SCALE GENOMIC DNA]</scope>
    <source>
        <strain evidence="2 3">4-36</strain>
    </source>
</reference>